<comment type="function">
    <text evidence="5">Required for the activity of the bacterial periplasmic transport system of putrescine.</text>
</comment>
<feature type="signal peptide" evidence="6">
    <location>
        <begin position="1"/>
        <end position="25"/>
    </location>
</feature>
<evidence type="ECO:0000256" key="4">
    <source>
        <dbReference type="ARBA" id="ARBA00022764"/>
    </source>
</evidence>
<accession>A0A4V4HM40</accession>
<keyword evidence="8" id="KW-1185">Reference proteome</keyword>
<gene>
    <name evidence="7" type="ORF">FAA97_19070</name>
</gene>
<dbReference type="SUPFAM" id="SSF53850">
    <property type="entry name" value="Periplasmic binding protein-like II"/>
    <property type="match status" value="1"/>
</dbReference>
<dbReference type="PRINTS" id="PR00909">
    <property type="entry name" value="SPERMDNBNDNG"/>
</dbReference>
<dbReference type="InterPro" id="IPR001188">
    <property type="entry name" value="Sperm_putr-bd"/>
</dbReference>
<name>A0A4V4HM40_9HYPH</name>
<dbReference type="Gene3D" id="3.40.190.10">
    <property type="entry name" value="Periplasmic binding protein-like II"/>
    <property type="match status" value="2"/>
</dbReference>
<feature type="chain" id="PRO_5020772756" description="Putrescine-binding periplasmic protein" evidence="6">
    <location>
        <begin position="26"/>
        <end position="346"/>
    </location>
</feature>
<reference evidence="7 8" key="1">
    <citation type="submission" date="2019-04" db="EMBL/GenBank/DDBJ databases">
        <title>Genome sequence of strain shin9-1.</title>
        <authorList>
            <person name="Gao J."/>
            <person name="Sun J."/>
        </authorList>
    </citation>
    <scope>NUCLEOTIDE SEQUENCE [LARGE SCALE GENOMIC DNA]</scope>
    <source>
        <strain evidence="8">shin9-1</strain>
    </source>
</reference>
<dbReference type="GO" id="GO:0015846">
    <property type="term" value="P:polyamine transport"/>
    <property type="evidence" value="ECO:0007669"/>
    <property type="project" value="InterPro"/>
</dbReference>
<dbReference type="PANTHER" id="PTHR30222">
    <property type="entry name" value="SPERMIDINE/PUTRESCINE-BINDING PERIPLASMIC PROTEIN"/>
    <property type="match status" value="1"/>
</dbReference>
<evidence type="ECO:0000256" key="5">
    <source>
        <dbReference type="PIRNR" id="PIRNR019574"/>
    </source>
</evidence>
<dbReference type="PIRSF" id="PIRSF019574">
    <property type="entry name" value="Periplasmic_polyamine_BP"/>
    <property type="match status" value="1"/>
</dbReference>
<evidence type="ECO:0000313" key="7">
    <source>
        <dbReference type="EMBL" id="THV20696.1"/>
    </source>
</evidence>
<dbReference type="Proteomes" id="UP000308828">
    <property type="component" value="Unassembled WGS sequence"/>
</dbReference>
<evidence type="ECO:0000256" key="6">
    <source>
        <dbReference type="SAM" id="SignalP"/>
    </source>
</evidence>
<dbReference type="RefSeq" id="WP_136600154.1">
    <property type="nucleotide sequence ID" value="NZ_STGV01000007.1"/>
</dbReference>
<dbReference type="AlphaFoldDB" id="A0A4V4HM40"/>
<evidence type="ECO:0000313" key="8">
    <source>
        <dbReference type="Proteomes" id="UP000308828"/>
    </source>
</evidence>
<evidence type="ECO:0000256" key="2">
    <source>
        <dbReference type="ARBA" id="ARBA00022448"/>
    </source>
</evidence>
<comment type="caution">
    <text evidence="7">The sequence shown here is derived from an EMBL/GenBank/DDBJ whole genome shotgun (WGS) entry which is preliminary data.</text>
</comment>
<dbReference type="PANTHER" id="PTHR30222:SF12">
    <property type="entry name" value="NORSPERMIDINE SENSOR"/>
    <property type="match status" value="1"/>
</dbReference>
<evidence type="ECO:0000256" key="3">
    <source>
        <dbReference type="ARBA" id="ARBA00022729"/>
    </source>
</evidence>
<dbReference type="Pfam" id="PF13416">
    <property type="entry name" value="SBP_bac_8"/>
    <property type="match status" value="1"/>
</dbReference>
<sequence>MNRHWMTTTALAALSVLAVAGSASAAGELNIYNWGDYTSPDLIKKFEQQFDVKVTITDYDSNDTALAKVRAGGHGFDIVVPSANYMPIWIDEGLLLEARPDQMENFKNVDPRWADVEWDPGRRYSVPWQWGVTGIGVNTKVYGGDINTSAIFLDPPAELVGKLNVTPEMNDVLFATIRYVGGSWCSDDKEMLRKVRDKLVEAKAKWLAMDYSVTEKLPAGDYSGVYYWNGAIMRAREKNADIKFGYPKEGYPVFMDSVAILKDAKNAENAKLFMNFIMDPENAAMISNFAKYANGIKGSEQFMDKAMQGAPELVIPAELESAGEFLLACDPAVQEIYTKIWTEVQK</sequence>
<dbReference type="GO" id="GO:0019808">
    <property type="term" value="F:polyamine binding"/>
    <property type="evidence" value="ECO:0007669"/>
    <property type="project" value="InterPro"/>
</dbReference>
<organism evidence="7 8">
    <name type="scientific">Peteryoungia ipomoeae</name>
    <dbReference type="NCBI Taxonomy" id="1210932"/>
    <lineage>
        <taxon>Bacteria</taxon>
        <taxon>Pseudomonadati</taxon>
        <taxon>Pseudomonadota</taxon>
        <taxon>Alphaproteobacteria</taxon>
        <taxon>Hyphomicrobiales</taxon>
        <taxon>Rhizobiaceae</taxon>
        <taxon>Peteryoungia</taxon>
    </lineage>
</organism>
<keyword evidence="4 5" id="KW-0574">Periplasm</keyword>
<dbReference type="OrthoDB" id="9769319at2"/>
<dbReference type="InterPro" id="IPR006059">
    <property type="entry name" value="SBP"/>
</dbReference>
<dbReference type="GO" id="GO:0042597">
    <property type="term" value="C:periplasmic space"/>
    <property type="evidence" value="ECO:0007669"/>
    <property type="project" value="UniProtKB-SubCell"/>
</dbReference>
<comment type="similarity">
    <text evidence="5">Belongs to the bacterial solute-binding protein PotD/PotF family.</text>
</comment>
<keyword evidence="3 6" id="KW-0732">Signal</keyword>
<dbReference type="EMBL" id="STGV01000007">
    <property type="protein sequence ID" value="THV20696.1"/>
    <property type="molecule type" value="Genomic_DNA"/>
</dbReference>
<proteinExistence type="inferred from homology"/>
<protein>
    <recommendedName>
        <fullName evidence="5">Putrescine-binding periplasmic protein</fullName>
    </recommendedName>
</protein>
<keyword evidence="2 5" id="KW-0813">Transport</keyword>
<evidence type="ECO:0000256" key="1">
    <source>
        <dbReference type="ARBA" id="ARBA00004418"/>
    </source>
</evidence>
<comment type="subcellular location">
    <subcellularLocation>
        <location evidence="1 5">Periplasm</location>
    </subcellularLocation>
</comment>